<feature type="transmembrane region" description="Helical" evidence="7">
    <location>
        <begin position="488"/>
        <end position="521"/>
    </location>
</feature>
<feature type="transmembrane region" description="Helical" evidence="7">
    <location>
        <begin position="155"/>
        <end position="175"/>
    </location>
</feature>
<evidence type="ECO:0000256" key="3">
    <source>
        <dbReference type="ARBA" id="ARBA00022448"/>
    </source>
</evidence>
<evidence type="ECO:0000256" key="5">
    <source>
        <dbReference type="ARBA" id="ARBA00022989"/>
    </source>
</evidence>
<dbReference type="Pfam" id="PF13967">
    <property type="entry name" value="RSN1_TM"/>
    <property type="match status" value="1"/>
</dbReference>
<dbReference type="InterPro" id="IPR032880">
    <property type="entry name" value="CSC1/OSCA1-like_N"/>
</dbReference>
<dbReference type="GO" id="GO:0005886">
    <property type="term" value="C:plasma membrane"/>
    <property type="evidence" value="ECO:0007669"/>
    <property type="project" value="TreeGrafter"/>
</dbReference>
<dbReference type="EMBL" id="MZMZ02002729">
    <property type="protein sequence ID" value="RQM24378.1"/>
    <property type="molecule type" value="Genomic_DNA"/>
</dbReference>
<evidence type="ECO:0000259" key="8">
    <source>
        <dbReference type="Pfam" id="PF02714"/>
    </source>
</evidence>
<keyword evidence="11" id="KW-1185">Reference proteome</keyword>
<keyword evidence="3" id="KW-0813">Transport</keyword>
<feature type="transmembrane region" description="Helical" evidence="7">
    <location>
        <begin position="454"/>
        <end position="473"/>
    </location>
</feature>
<comment type="similarity">
    <text evidence="2">Belongs to the CSC1 (TC 1.A.17) family.</text>
</comment>
<keyword evidence="6 7" id="KW-0472">Membrane</keyword>
<dbReference type="Proteomes" id="UP000284702">
    <property type="component" value="Unassembled WGS sequence"/>
</dbReference>
<keyword evidence="4 7" id="KW-0812">Transmembrane</keyword>
<sequence>MNSTGDIWHVDYTQKRLEQAAQGWSSIALVFSVNCCMFAVACVLFRLSRSSRTSLFFMGATNSNFAAYPFNQPHMTEWQHFVAFLSTPNDVSSLQQAVGDEGAFYLTFQVYALKMVLAMTAFAFLVLIPTYVLCAPTSLAAFSTMTIRAVPDKSPLLWVSVASCYVFSAMYAIFLTQLGYLCNNKDPTNTNLLCMIPSELSAKTVLVDAGAPKCMSPERTFYLLDQVPIHRLISHVAVVYDLTEYKRSHTIRIANENTVDRLTLLLTRKHRGTLPWYVHLFHEPRSYLSTTSLASQIQSLQRDIDKRHSHEIRSIQSILTTHRGTGRVFIIFNDPKAKARFVRKIQRRSTTHLVARTPKQHHATLRQKIHELSLLSWHLELAPEPDDLDWHFISYHRAKRTALTALIYTFLTVFIVLFTSPLAVTSAIASGTYAGTVCRLCYSQTYTKRQDASMIFTLVMINAVLLNVILHAGRMQPKCTDSAKEKSILHYSAVCTVLVVIVAFSTVVPVILPFGAFYLSVQHVVDKYALLYVRPKIKGKGAIAATSTHASMFALVIYQCAMAGFFLVRGTWHQIAAVVALLVVSSVFMLWQYIRDKGQLYRAVGQPYKPEQTMLLSPNSKCVDMYRDPVLRLLDATTRTQSERYGSIVLP</sequence>
<feature type="transmembrane region" description="Helical" evidence="7">
    <location>
        <begin position="116"/>
        <end position="143"/>
    </location>
</feature>
<feature type="transmembrane region" description="Helical" evidence="7">
    <location>
        <begin position="401"/>
        <end position="418"/>
    </location>
</feature>
<evidence type="ECO:0000259" key="9">
    <source>
        <dbReference type="Pfam" id="PF13967"/>
    </source>
</evidence>
<dbReference type="PANTHER" id="PTHR13018:SF5">
    <property type="entry name" value="RE44586P"/>
    <property type="match status" value="1"/>
</dbReference>
<evidence type="ECO:0000313" key="10">
    <source>
        <dbReference type="EMBL" id="RQM24378.1"/>
    </source>
</evidence>
<feature type="domain" description="CSC1/OSCA1-like N-terminal transmembrane" evidence="9">
    <location>
        <begin position="31"/>
        <end position="176"/>
    </location>
</feature>
<organism evidence="10 11">
    <name type="scientific">Aphanomyces astaci</name>
    <name type="common">Crayfish plague agent</name>
    <dbReference type="NCBI Taxonomy" id="112090"/>
    <lineage>
        <taxon>Eukaryota</taxon>
        <taxon>Sar</taxon>
        <taxon>Stramenopiles</taxon>
        <taxon>Oomycota</taxon>
        <taxon>Saprolegniomycetes</taxon>
        <taxon>Saprolegniales</taxon>
        <taxon>Verrucalvaceae</taxon>
        <taxon>Aphanomyces</taxon>
    </lineage>
</organism>
<evidence type="ECO:0000256" key="7">
    <source>
        <dbReference type="SAM" id="Phobius"/>
    </source>
</evidence>
<dbReference type="PANTHER" id="PTHR13018">
    <property type="entry name" value="PROBABLE MEMBRANE PROTEIN DUF221-RELATED"/>
    <property type="match status" value="1"/>
</dbReference>
<proteinExistence type="inferred from homology"/>
<comment type="caution">
    <text evidence="10">The sequence shown here is derived from an EMBL/GenBank/DDBJ whole genome shotgun (WGS) entry which is preliminary data.</text>
</comment>
<feature type="transmembrane region" description="Helical" evidence="7">
    <location>
        <begin position="24"/>
        <end position="45"/>
    </location>
</feature>
<accession>A0A425D506</accession>
<dbReference type="GO" id="GO:0005227">
    <property type="term" value="F:calcium-activated cation channel activity"/>
    <property type="evidence" value="ECO:0007669"/>
    <property type="project" value="InterPro"/>
</dbReference>
<keyword evidence="5 7" id="KW-1133">Transmembrane helix</keyword>
<dbReference type="InterPro" id="IPR003864">
    <property type="entry name" value="CSC1/OSCA1-like_7TM"/>
</dbReference>
<name>A0A425D506_APHAT</name>
<dbReference type="AlphaFoldDB" id="A0A425D506"/>
<dbReference type="Pfam" id="PF02714">
    <property type="entry name" value="RSN1_7TM"/>
    <property type="match status" value="1"/>
</dbReference>
<comment type="subcellular location">
    <subcellularLocation>
        <location evidence="1">Membrane</location>
        <topology evidence="1">Multi-pass membrane protein</topology>
    </subcellularLocation>
</comment>
<protein>
    <recommendedName>
        <fullName evidence="12">CSC1/OSCA1-like 7TM region domain-containing protein</fullName>
    </recommendedName>
</protein>
<gene>
    <name evidence="10" type="ORF">B5M09_002577</name>
</gene>
<evidence type="ECO:0000256" key="1">
    <source>
        <dbReference type="ARBA" id="ARBA00004141"/>
    </source>
</evidence>
<feature type="domain" description="CSC1/OSCA1-like 7TM region" evidence="8">
    <location>
        <begin position="489"/>
        <end position="566"/>
    </location>
</feature>
<reference evidence="10" key="1">
    <citation type="submission" date="2018-07" db="EMBL/GenBank/DDBJ databases">
        <title>Annotation of Aphanomyces astaci genome assembly.</title>
        <authorList>
            <person name="Studholme D.J."/>
        </authorList>
    </citation>
    <scope>NUCLEOTIDE SEQUENCE [LARGE SCALE GENOMIC DNA]</scope>
    <source>
        <strain evidence="10">Pc</strain>
    </source>
</reference>
<evidence type="ECO:0000256" key="4">
    <source>
        <dbReference type="ARBA" id="ARBA00022692"/>
    </source>
</evidence>
<evidence type="ECO:0000256" key="6">
    <source>
        <dbReference type="ARBA" id="ARBA00023136"/>
    </source>
</evidence>
<evidence type="ECO:0000313" key="11">
    <source>
        <dbReference type="Proteomes" id="UP000284702"/>
    </source>
</evidence>
<evidence type="ECO:0000256" key="2">
    <source>
        <dbReference type="ARBA" id="ARBA00007779"/>
    </source>
</evidence>
<evidence type="ECO:0008006" key="12">
    <source>
        <dbReference type="Google" id="ProtNLM"/>
    </source>
</evidence>
<dbReference type="VEuPathDB" id="FungiDB:H257_01741"/>
<feature type="transmembrane region" description="Helical" evidence="7">
    <location>
        <begin position="542"/>
        <end position="568"/>
    </location>
</feature>
<feature type="transmembrane region" description="Helical" evidence="7">
    <location>
        <begin position="574"/>
        <end position="594"/>
    </location>
</feature>
<dbReference type="InterPro" id="IPR045122">
    <property type="entry name" value="Csc1-like"/>
</dbReference>